<evidence type="ECO:0000256" key="1">
    <source>
        <dbReference type="SAM" id="Phobius"/>
    </source>
</evidence>
<evidence type="ECO:0000313" key="2">
    <source>
        <dbReference type="EMBL" id="PFJ33179.1"/>
    </source>
</evidence>
<name>A0A9X6WIY7_BACTU</name>
<sequence length="63" mass="7012">MKNNLLGSYLVFIGLALLMAVLFVHMPYLIWAITLGASIIFNITGTALLMEHIKFVKTNSNTQ</sequence>
<keyword evidence="1" id="KW-0472">Membrane</keyword>
<evidence type="ECO:0000313" key="3">
    <source>
        <dbReference type="Proteomes" id="UP000224003"/>
    </source>
</evidence>
<accession>A0A9X6WIY7</accession>
<feature type="transmembrane region" description="Helical" evidence="1">
    <location>
        <begin position="7"/>
        <end position="24"/>
    </location>
</feature>
<dbReference type="EMBL" id="NUVX01000062">
    <property type="protein sequence ID" value="PFJ33179.1"/>
    <property type="molecule type" value="Genomic_DNA"/>
</dbReference>
<dbReference type="AlphaFoldDB" id="A0A9X6WIY7"/>
<comment type="caution">
    <text evidence="2">The sequence shown here is derived from an EMBL/GenBank/DDBJ whole genome shotgun (WGS) entry which is preliminary data.</text>
</comment>
<keyword evidence="1" id="KW-0812">Transmembrane</keyword>
<reference evidence="2 3" key="1">
    <citation type="submission" date="2017-09" db="EMBL/GenBank/DDBJ databases">
        <title>Large-scale bioinformatics analysis of Bacillus genomes uncovers conserved roles of natural products in bacterial physiology.</title>
        <authorList>
            <consortium name="Agbiome Team Llc"/>
            <person name="Bleich R.M."/>
            <person name="Grubbs K.J."/>
            <person name="Santa Maria K.C."/>
            <person name="Allen S.E."/>
            <person name="Farag S."/>
            <person name="Shank E.A."/>
            <person name="Bowers A."/>
        </authorList>
    </citation>
    <scope>NUCLEOTIDE SEQUENCE [LARGE SCALE GENOMIC DNA]</scope>
    <source>
        <strain evidence="2 3">AFS085496</strain>
    </source>
</reference>
<proteinExistence type="predicted"/>
<dbReference type="Proteomes" id="UP000224003">
    <property type="component" value="Unassembled WGS sequence"/>
</dbReference>
<dbReference type="RefSeq" id="WP_098517291.1">
    <property type="nucleotide sequence ID" value="NZ_NUVX01000062.1"/>
</dbReference>
<organism evidence="2 3">
    <name type="scientific">Bacillus thuringiensis</name>
    <dbReference type="NCBI Taxonomy" id="1428"/>
    <lineage>
        <taxon>Bacteria</taxon>
        <taxon>Bacillati</taxon>
        <taxon>Bacillota</taxon>
        <taxon>Bacilli</taxon>
        <taxon>Bacillales</taxon>
        <taxon>Bacillaceae</taxon>
        <taxon>Bacillus</taxon>
        <taxon>Bacillus cereus group</taxon>
    </lineage>
</organism>
<feature type="transmembrane region" description="Helical" evidence="1">
    <location>
        <begin position="30"/>
        <end position="50"/>
    </location>
</feature>
<keyword evidence="1" id="KW-1133">Transmembrane helix</keyword>
<protein>
    <submittedName>
        <fullName evidence="2">Uncharacterized protein</fullName>
    </submittedName>
</protein>
<gene>
    <name evidence="2" type="ORF">COJ15_28470</name>
</gene>